<feature type="compositionally biased region" description="Basic residues" evidence="1">
    <location>
        <begin position="307"/>
        <end position="326"/>
    </location>
</feature>
<evidence type="ECO:0000313" key="3">
    <source>
        <dbReference type="Proteomes" id="UP000185904"/>
    </source>
</evidence>
<evidence type="ECO:0000256" key="1">
    <source>
        <dbReference type="SAM" id="MobiDB-lite"/>
    </source>
</evidence>
<dbReference type="RefSeq" id="XP_022503562.1">
    <property type="nucleotide sequence ID" value="XM_022640505.1"/>
</dbReference>
<name>A0A178D8I2_9EURO</name>
<organism evidence="2 3">
    <name type="scientific">Fonsecaea nubica</name>
    <dbReference type="NCBI Taxonomy" id="856822"/>
    <lineage>
        <taxon>Eukaryota</taxon>
        <taxon>Fungi</taxon>
        <taxon>Dikarya</taxon>
        <taxon>Ascomycota</taxon>
        <taxon>Pezizomycotina</taxon>
        <taxon>Eurotiomycetes</taxon>
        <taxon>Chaetothyriomycetidae</taxon>
        <taxon>Chaetothyriales</taxon>
        <taxon>Herpotrichiellaceae</taxon>
        <taxon>Fonsecaea</taxon>
    </lineage>
</organism>
<evidence type="ECO:0000313" key="2">
    <source>
        <dbReference type="EMBL" id="OAL38550.1"/>
    </source>
</evidence>
<accession>A0A178D8I2</accession>
<protein>
    <submittedName>
        <fullName evidence="2">Uncharacterized protein</fullName>
    </submittedName>
</protein>
<dbReference type="EMBL" id="LVCJ01000009">
    <property type="protein sequence ID" value="OAL38550.1"/>
    <property type="molecule type" value="Genomic_DNA"/>
</dbReference>
<feature type="compositionally biased region" description="Low complexity" evidence="1">
    <location>
        <begin position="254"/>
        <end position="272"/>
    </location>
</feature>
<dbReference type="OrthoDB" id="5425061at2759"/>
<feature type="region of interest" description="Disordered" evidence="1">
    <location>
        <begin position="253"/>
        <end position="279"/>
    </location>
</feature>
<keyword evidence="3" id="KW-1185">Reference proteome</keyword>
<feature type="compositionally biased region" description="Low complexity" evidence="1">
    <location>
        <begin position="137"/>
        <end position="146"/>
    </location>
</feature>
<feature type="region of interest" description="Disordered" evidence="1">
    <location>
        <begin position="293"/>
        <end position="440"/>
    </location>
</feature>
<sequence>MFEVPDAKRVKRSELFRDDHDDDVDDTLPGSRGSRRSVSPPPATHFSDDGENVLRPSYGFEYEFVAVPKVSSPKQKTKTKRESDRTAPTKSASELAVNPQQEGEEEEEGGGGGGGGGEEEPLEFQFRLFTSSKKSRPTTTTSATRPGPSQDDVTTTTTTIADTRIRLSRTPEPAALEESLSLENAHFLRPHRPDSYYFTSALPDEATQALRTQYADVAVSTADIISQATRTKWPGAALPWRLIHVQLLRGKGISAGAQPPTSSTSSSSSSSKRPSKKRRILLRRRLALRQELAAQAKATEETERERRTRRNREKKVKRKEREKRKKVEGSEVPEGEGDGDRKSIGGGGGGGGHDDEEGKEDVLPHVRPHDLDEKPGAQVATQADSKGPATKVSALASTHLSVASASAPVRRAPTSRAPTATAVHPKGPTPIHPTRARLRP</sequence>
<proteinExistence type="predicted"/>
<dbReference type="Pfam" id="PF09428">
    <property type="entry name" value="DUF2011"/>
    <property type="match status" value="1"/>
</dbReference>
<comment type="caution">
    <text evidence="2">The sequence shown here is derived from an EMBL/GenBank/DDBJ whole genome shotgun (WGS) entry which is preliminary data.</text>
</comment>
<feature type="region of interest" description="Disordered" evidence="1">
    <location>
        <begin position="1"/>
        <end position="158"/>
    </location>
</feature>
<gene>
    <name evidence="2" type="ORF">AYO20_02200</name>
</gene>
<dbReference type="Proteomes" id="UP000185904">
    <property type="component" value="Unassembled WGS sequence"/>
</dbReference>
<feature type="compositionally biased region" description="Low complexity" evidence="1">
    <location>
        <begin position="402"/>
        <end position="423"/>
    </location>
</feature>
<dbReference type="InterPro" id="IPR018555">
    <property type="entry name" value="C630.06c-like"/>
</dbReference>
<feature type="compositionally biased region" description="Basic and acidic residues" evidence="1">
    <location>
        <begin position="360"/>
        <end position="375"/>
    </location>
</feature>
<feature type="compositionally biased region" description="Low complexity" evidence="1">
    <location>
        <begin position="29"/>
        <end position="38"/>
    </location>
</feature>
<reference evidence="2 3" key="1">
    <citation type="submission" date="2016-03" db="EMBL/GenBank/DDBJ databases">
        <title>The draft genome sequence of Fonsecaea nubica causative agent of cutaneous subcutaneous infection in human host.</title>
        <authorList>
            <person name="Costa F."/>
            <person name="Sybren D.H."/>
            <person name="Raittz R.T."/>
            <person name="Weiss V.A."/>
            <person name="Leao A.C."/>
            <person name="Gomes R."/>
            <person name="De Souza E.M."/>
            <person name="Pedrosa F.O."/>
            <person name="Steffens M.B."/>
            <person name="Bombassaro A."/>
            <person name="Tadra-Sfeir M.Z."/>
            <person name="Moreno L.F."/>
            <person name="Najafzadeh M.J."/>
            <person name="Felipe M.S."/>
            <person name="Teixeira M."/>
            <person name="Sun J."/>
            <person name="Xi L."/>
            <person name="Castro M.A."/>
            <person name="Vicente V.A."/>
        </authorList>
    </citation>
    <scope>NUCLEOTIDE SEQUENCE [LARGE SCALE GENOMIC DNA]</scope>
    <source>
        <strain evidence="2 3">CBS 269.64</strain>
    </source>
</reference>
<feature type="compositionally biased region" description="Basic and acidic residues" evidence="1">
    <location>
        <begin position="1"/>
        <end position="19"/>
    </location>
</feature>
<dbReference type="GeneID" id="34585624"/>
<dbReference type="AlphaFoldDB" id="A0A178D8I2"/>